<dbReference type="InterPro" id="IPR042099">
    <property type="entry name" value="ANL_N_sf"/>
</dbReference>
<dbReference type="Proteomes" id="UP001487740">
    <property type="component" value="Unassembled WGS sequence"/>
</dbReference>
<dbReference type="GO" id="GO:0004467">
    <property type="term" value="F:long-chain fatty acid-CoA ligase activity"/>
    <property type="evidence" value="ECO:0007669"/>
    <property type="project" value="UniProtKB-EC"/>
</dbReference>
<evidence type="ECO:0000313" key="6">
    <source>
        <dbReference type="EMBL" id="KAK8376255.1"/>
    </source>
</evidence>
<protein>
    <recommendedName>
        <fullName evidence="4">long-chain-fatty-acid--CoA ligase</fullName>
        <ecNumber evidence="4">6.2.1.3</ecNumber>
    </recommendedName>
</protein>
<proteinExistence type="predicted"/>
<evidence type="ECO:0000256" key="3">
    <source>
        <dbReference type="ARBA" id="ARBA00023098"/>
    </source>
</evidence>
<dbReference type="InterPro" id="IPR000873">
    <property type="entry name" value="AMP-dep_synth/lig_dom"/>
</dbReference>
<dbReference type="SUPFAM" id="SSF56801">
    <property type="entry name" value="Acetyl-CoA synthetase-like"/>
    <property type="match status" value="1"/>
</dbReference>
<dbReference type="PROSITE" id="PS00455">
    <property type="entry name" value="AMP_BINDING"/>
    <property type="match status" value="1"/>
</dbReference>
<comment type="caution">
    <text evidence="6">The sequence shown here is derived from an EMBL/GenBank/DDBJ whole genome shotgun (WGS) entry which is preliminary data.</text>
</comment>
<dbReference type="Pfam" id="PF23562">
    <property type="entry name" value="AMP-binding_C_3"/>
    <property type="match status" value="1"/>
</dbReference>
<keyword evidence="7" id="KW-1185">Reference proteome</keyword>
<accession>A0AAW0SLJ2</accession>
<evidence type="ECO:0000256" key="2">
    <source>
        <dbReference type="ARBA" id="ARBA00022832"/>
    </source>
</evidence>
<feature type="domain" description="AMP-dependent synthetase/ligase" evidence="5">
    <location>
        <begin position="67"/>
        <end position="477"/>
    </location>
</feature>
<evidence type="ECO:0000256" key="1">
    <source>
        <dbReference type="ARBA" id="ARBA00022598"/>
    </source>
</evidence>
<dbReference type="Pfam" id="PF00501">
    <property type="entry name" value="AMP-binding"/>
    <property type="match status" value="1"/>
</dbReference>
<dbReference type="AlphaFoldDB" id="A0AAW0SLJ2"/>
<evidence type="ECO:0000259" key="5">
    <source>
        <dbReference type="Pfam" id="PF00501"/>
    </source>
</evidence>
<dbReference type="PANTHER" id="PTHR43272">
    <property type="entry name" value="LONG-CHAIN-FATTY-ACID--COA LIGASE"/>
    <property type="match status" value="1"/>
</dbReference>
<dbReference type="EMBL" id="JARAKH010000049">
    <property type="protein sequence ID" value="KAK8376255.1"/>
    <property type="molecule type" value="Genomic_DNA"/>
</dbReference>
<dbReference type="EC" id="6.2.1.3" evidence="4"/>
<gene>
    <name evidence="6" type="ORF">O3P69_008749</name>
</gene>
<dbReference type="PANTHER" id="PTHR43272:SF32">
    <property type="entry name" value="AMP-DEPENDENT SYNTHETASE_LIGASE DOMAIN-CONTAINING PROTEIN"/>
    <property type="match status" value="1"/>
</dbReference>
<dbReference type="GO" id="GO:0016020">
    <property type="term" value="C:membrane"/>
    <property type="evidence" value="ECO:0007669"/>
    <property type="project" value="TreeGrafter"/>
</dbReference>
<dbReference type="InterPro" id="IPR020845">
    <property type="entry name" value="AMP-binding_CS"/>
</dbReference>
<evidence type="ECO:0000313" key="7">
    <source>
        <dbReference type="Proteomes" id="UP001487740"/>
    </source>
</evidence>
<reference evidence="6 7" key="1">
    <citation type="submission" date="2023-03" db="EMBL/GenBank/DDBJ databases">
        <title>High-quality genome of Scylla paramamosain provides insights in environmental adaptation.</title>
        <authorList>
            <person name="Zhang L."/>
        </authorList>
    </citation>
    <scope>NUCLEOTIDE SEQUENCE [LARGE SCALE GENOMIC DNA]</scope>
    <source>
        <strain evidence="6">LZ_2023a</strain>
        <tissue evidence="6">Muscle</tissue>
    </source>
</reference>
<keyword evidence="3" id="KW-0443">Lipid metabolism</keyword>
<evidence type="ECO:0000256" key="4">
    <source>
        <dbReference type="ARBA" id="ARBA00026121"/>
    </source>
</evidence>
<dbReference type="GO" id="GO:0005783">
    <property type="term" value="C:endoplasmic reticulum"/>
    <property type="evidence" value="ECO:0007669"/>
    <property type="project" value="TreeGrafter"/>
</dbReference>
<dbReference type="Gene3D" id="3.40.50.12780">
    <property type="entry name" value="N-terminal domain of ligase-like"/>
    <property type="match status" value="2"/>
</dbReference>
<sequence>MQVETNTSAKQSIMNNLEVIENYKNGPDQVIPASSFKTWNADGATQVFLSDEEAASYKPKSVYTMLKETAKDYPNHPALAVKRGVWKYWTYKEYFEESKTVAKAFIKLGLDRFHGVCIMGFNSPEWVIANYGAVFAGGLSTGVYTTNSPEACRYLADSCDAQIIVVEDVTCLNKFLAVKRFLPSIKGVLSWPELLATGLAEKDTELNERLSLSAVNQCCTLIYTSGTTGPPKGVMYSQDLLIWTALQYKINGLLKDTEESMVSYLPLSHLAAHLLDIYISCVSVTTVYFAQPDALKGSLLQTLLEVQPTRFMGVPRVWEKMYEKMQEAEASVGGLKKIILLWAKYHGLNYYNAIRDGRILSSYEVMANSLAKSLIINKVKAAIGLSRSTGLISGGAPISKEVLEFFMSLDLPIMEGYGLSESMSICSMNMIEEGMFKLGSVGKILPQTTCRLEYFSGCKLGEGEILIKGRNIFMGYLKMPEKTNETIDDEGWLHTGDIGCFDDDGFLFISGRIKELVITAGGENIPPLLIEDTVKKQLPFISNAMLVGDKQKYLSILLTLKTDVNEETGEPLDTLSPQCLKMMINLGLPQLHTVTDALIELEKNPQGVLATAIQEGIQRYNDHHAVSRAQKLQRIKQYTKVEEKRCDGKIRRYHKLFIQLKGSLENKKQTVDKQFFQAALLDSFEEVRLQLRTKTSELGSDISTHLAGLLEPS</sequence>
<name>A0AAW0SLJ2_SCYPA</name>
<organism evidence="6 7">
    <name type="scientific">Scylla paramamosain</name>
    <name type="common">Mud crab</name>
    <dbReference type="NCBI Taxonomy" id="85552"/>
    <lineage>
        <taxon>Eukaryota</taxon>
        <taxon>Metazoa</taxon>
        <taxon>Ecdysozoa</taxon>
        <taxon>Arthropoda</taxon>
        <taxon>Crustacea</taxon>
        <taxon>Multicrustacea</taxon>
        <taxon>Malacostraca</taxon>
        <taxon>Eumalacostraca</taxon>
        <taxon>Eucarida</taxon>
        <taxon>Decapoda</taxon>
        <taxon>Pleocyemata</taxon>
        <taxon>Brachyura</taxon>
        <taxon>Eubrachyura</taxon>
        <taxon>Portunoidea</taxon>
        <taxon>Portunidae</taxon>
        <taxon>Portuninae</taxon>
        <taxon>Scylla</taxon>
    </lineage>
</organism>
<keyword evidence="2" id="KW-0276">Fatty acid metabolism</keyword>
<keyword evidence="1" id="KW-0436">Ligase</keyword>